<sequence length="42" mass="4953">IEITGGRHKSWYKPDEIAEKDKKPDGCDQRKKFFPLLADYID</sequence>
<name>X1CMT3_9ZZZZ</name>
<evidence type="ECO:0000313" key="1">
    <source>
        <dbReference type="EMBL" id="GAH09072.1"/>
    </source>
</evidence>
<accession>X1CMT3</accession>
<gene>
    <name evidence="1" type="ORF">S01H4_61218</name>
</gene>
<organism evidence="1">
    <name type="scientific">marine sediment metagenome</name>
    <dbReference type="NCBI Taxonomy" id="412755"/>
    <lineage>
        <taxon>unclassified sequences</taxon>
        <taxon>metagenomes</taxon>
        <taxon>ecological metagenomes</taxon>
    </lineage>
</organism>
<protein>
    <submittedName>
        <fullName evidence="1">Uncharacterized protein</fullName>
    </submittedName>
</protein>
<dbReference type="AlphaFoldDB" id="X1CMT3"/>
<feature type="non-terminal residue" evidence="1">
    <location>
        <position position="1"/>
    </location>
</feature>
<proteinExistence type="predicted"/>
<dbReference type="EMBL" id="BART01036250">
    <property type="protein sequence ID" value="GAH09072.1"/>
    <property type="molecule type" value="Genomic_DNA"/>
</dbReference>
<reference evidence="1" key="1">
    <citation type="journal article" date="2014" name="Front. Microbiol.">
        <title>High frequency of phylogenetically diverse reductive dehalogenase-homologous genes in deep subseafloor sedimentary metagenomes.</title>
        <authorList>
            <person name="Kawai M."/>
            <person name="Futagami T."/>
            <person name="Toyoda A."/>
            <person name="Takaki Y."/>
            <person name="Nishi S."/>
            <person name="Hori S."/>
            <person name="Arai W."/>
            <person name="Tsubouchi T."/>
            <person name="Morono Y."/>
            <person name="Uchiyama I."/>
            <person name="Ito T."/>
            <person name="Fujiyama A."/>
            <person name="Inagaki F."/>
            <person name="Takami H."/>
        </authorList>
    </citation>
    <scope>NUCLEOTIDE SEQUENCE</scope>
    <source>
        <strain evidence="1">Expedition CK06-06</strain>
    </source>
</reference>
<comment type="caution">
    <text evidence="1">The sequence shown here is derived from an EMBL/GenBank/DDBJ whole genome shotgun (WGS) entry which is preliminary data.</text>
</comment>